<feature type="region of interest" description="Disordered" evidence="5">
    <location>
        <begin position="1"/>
        <end position="208"/>
    </location>
</feature>
<feature type="region of interest" description="Disordered" evidence="5">
    <location>
        <begin position="239"/>
        <end position="287"/>
    </location>
</feature>
<proteinExistence type="predicted"/>
<evidence type="ECO:0000256" key="4">
    <source>
        <dbReference type="PROSITE-ProRule" id="PRU00176"/>
    </source>
</evidence>
<evidence type="ECO:0000256" key="5">
    <source>
        <dbReference type="SAM" id="MobiDB-lite"/>
    </source>
</evidence>
<feature type="compositionally biased region" description="Low complexity" evidence="5">
    <location>
        <begin position="137"/>
        <end position="162"/>
    </location>
</feature>
<dbReference type="PROSITE" id="PS50102">
    <property type="entry name" value="RRM"/>
    <property type="match status" value="2"/>
</dbReference>
<organism evidence="7 8">
    <name type="scientific">Anaeramoeba flamelloides</name>
    <dbReference type="NCBI Taxonomy" id="1746091"/>
    <lineage>
        <taxon>Eukaryota</taxon>
        <taxon>Metamonada</taxon>
        <taxon>Anaeramoebidae</taxon>
        <taxon>Anaeramoeba</taxon>
    </lineage>
</organism>
<feature type="region of interest" description="Disordered" evidence="5">
    <location>
        <begin position="760"/>
        <end position="780"/>
    </location>
</feature>
<feature type="compositionally biased region" description="Basic and acidic residues" evidence="5">
    <location>
        <begin position="168"/>
        <end position="188"/>
    </location>
</feature>
<feature type="compositionally biased region" description="Polar residues" evidence="5">
    <location>
        <begin position="11"/>
        <end position="30"/>
    </location>
</feature>
<dbReference type="Pfam" id="PF00076">
    <property type="entry name" value="RRM_1"/>
    <property type="match status" value="2"/>
</dbReference>
<dbReference type="Proteomes" id="UP001146793">
    <property type="component" value="Unassembled WGS sequence"/>
</dbReference>
<feature type="domain" description="RRM" evidence="6">
    <location>
        <begin position="287"/>
        <end position="368"/>
    </location>
</feature>
<feature type="compositionally biased region" description="Polar residues" evidence="5">
    <location>
        <begin position="256"/>
        <end position="287"/>
    </location>
</feature>
<keyword evidence="1" id="KW-0507">mRNA processing</keyword>
<feature type="compositionally biased region" description="Low complexity" evidence="5">
    <location>
        <begin position="239"/>
        <end position="255"/>
    </location>
</feature>
<dbReference type="InterPro" id="IPR012677">
    <property type="entry name" value="Nucleotide-bd_a/b_plait_sf"/>
</dbReference>
<dbReference type="SMART" id="SM00360">
    <property type="entry name" value="RRM"/>
    <property type="match status" value="2"/>
</dbReference>
<dbReference type="GO" id="GO:0003723">
    <property type="term" value="F:RNA binding"/>
    <property type="evidence" value="ECO:0007669"/>
    <property type="project" value="UniProtKB-UniRule"/>
</dbReference>
<dbReference type="Gene3D" id="3.30.70.330">
    <property type="match status" value="3"/>
</dbReference>
<keyword evidence="3" id="KW-0508">mRNA splicing</keyword>
<feature type="compositionally biased region" description="Basic and acidic residues" evidence="5">
    <location>
        <begin position="53"/>
        <end position="63"/>
    </location>
</feature>
<protein>
    <submittedName>
        <fullName evidence="7">Splicing factor u2af 65 kDa subunit</fullName>
    </submittedName>
</protein>
<dbReference type="GO" id="GO:0008380">
    <property type="term" value="P:RNA splicing"/>
    <property type="evidence" value="ECO:0007669"/>
    <property type="project" value="UniProtKB-KW"/>
</dbReference>
<keyword evidence="2 4" id="KW-0694">RNA-binding</keyword>
<accession>A0AAV7YAN1</accession>
<sequence>MNEKPRFLEQRSWSGQNQQYPFPNKQTNSHSENHSTENKRNYQNQRQNYHGQNRSENRYDQQKRNSPNEGTHFRDNSYQTNLREKRVSSFNNDLYRENKNPENVSQSQLENENRPRSSNRNTRWGKRHRQKNEQTSNYQQRSQQMRQNFNQNNNNDEFSENNPRFNRYKRDSQDRRENFSNRRDENRSRNNYSKHRYNNSYDQNTRNENLSQKRYNSFNKNNWDNNQQTNNFKFNNEYPQQQKQQQIQEQQQQQQFNNLRPQTEQSQYPNTRNKNNQNFSGTNNSSKELYIGNIPPFITPKELINFINQALTIRKIVSGFNSATNARLTKNKKAAFVGFKNEQIATEALKLDGVKIENNVLRIARPISYQEKIVTSNQQTQQNYQQPQNVNNQSNQNEIYIGGLDKKINKQDLLTILSKCGEINNLRLITDNSLNYGLVEFKTEEQAKNACQLLNDQIFYNSKLIVCPSSSVSHLKNIGNSNQIPPKSIQPNNLQRSLTSPTILQQNQQATVQNQNNFESSTGNSHQILNPYLLSKLQISDILNFNIPFTIKSSETKVDSIQNVNPTPIVVLYNIINKKILQNEQLCQNNLIEILKQASNYGIIEEIYFPRRLNNPQDTQLKRHFGKIFLKYSSINGAIFMIKELSKKVFNSRTCIVSFFQEKDYQNISQQFPKYIILYKNNNLIFPQQYQNQNQQNKTQTQNLNQNPNQFQIQQNQILQQQQQQLYQNQQNQTHIQNKDQIQNQQDLNQYRLSQNHTLYENTPQNKNKNKSLYDNPYNN</sequence>
<evidence type="ECO:0000313" key="8">
    <source>
        <dbReference type="Proteomes" id="UP001146793"/>
    </source>
</evidence>
<dbReference type="EMBL" id="JANTQA010000070">
    <property type="protein sequence ID" value="KAJ3425185.1"/>
    <property type="molecule type" value="Genomic_DNA"/>
</dbReference>
<dbReference type="SUPFAM" id="SSF54928">
    <property type="entry name" value="RNA-binding domain, RBD"/>
    <property type="match status" value="2"/>
</dbReference>
<name>A0AAV7YAN1_9EUKA</name>
<dbReference type="InterPro" id="IPR000504">
    <property type="entry name" value="RRM_dom"/>
</dbReference>
<dbReference type="PANTHER" id="PTHR23139">
    <property type="entry name" value="RNA-BINDING PROTEIN"/>
    <property type="match status" value="1"/>
</dbReference>
<comment type="caution">
    <text evidence="7">The sequence shown here is derived from an EMBL/GenBank/DDBJ whole genome shotgun (WGS) entry which is preliminary data.</text>
</comment>
<feature type="compositionally biased region" description="Basic and acidic residues" evidence="5">
    <location>
        <begin position="31"/>
        <end position="40"/>
    </location>
</feature>
<evidence type="ECO:0000256" key="1">
    <source>
        <dbReference type="ARBA" id="ARBA00022664"/>
    </source>
</evidence>
<feature type="domain" description="RRM" evidence="6">
    <location>
        <begin position="397"/>
        <end position="471"/>
    </location>
</feature>
<feature type="compositionally biased region" description="Polar residues" evidence="5">
    <location>
        <begin position="198"/>
        <end position="208"/>
    </location>
</feature>
<dbReference type="GO" id="GO:0006397">
    <property type="term" value="P:mRNA processing"/>
    <property type="evidence" value="ECO:0007669"/>
    <property type="project" value="UniProtKB-KW"/>
</dbReference>
<evidence type="ECO:0000256" key="2">
    <source>
        <dbReference type="ARBA" id="ARBA00022884"/>
    </source>
</evidence>
<evidence type="ECO:0000313" key="7">
    <source>
        <dbReference type="EMBL" id="KAJ3425185.1"/>
    </source>
</evidence>
<dbReference type="CDD" id="cd00590">
    <property type="entry name" value="RRM_SF"/>
    <property type="match status" value="1"/>
</dbReference>
<feature type="compositionally biased region" description="Low complexity" evidence="5">
    <location>
        <begin position="41"/>
        <end position="52"/>
    </location>
</feature>
<reference evidence="7" key="1">
    <citation type="submission" date="2022-08" db="EMBL/GenBank/DDBJ databases">
        <title>Novel sulphate-reducing endosymbionts in the free-living metamonad Anaeramoeba.</title>
        <authorList>
            <person name="Jerlstrom-Hultqvist J."/>
            <person name="Cepicka I."/>
            <person name="Gallot-Lavallee L."/>
            <person name="Salas-Leiva D."/>
            <person name="Curtis B.A."/>
            <person name="Zahonova K."/>
            <person name="Pipaliya S."/>
            <person name="Dacks J."/>
            <person name="Roger A.J."/>
        </authorList>
    </citation>
    <scope>NUCLEOTIDE SEQUENCE</scope>
    <source>
        <strain evidence="7">Busselton2</strain>
    </source>
</reference>
<dbReference type="AlphaFoldDB" id="A0AAV7YAN1"/>
<gene>
    <name evidence="7" type="ORF">M0812_27620</name>
</gene>
<evidence type="ECO:0000259" key="6">
    <source>
        <dbReference type="PROSITE" id="PS50102"/>
    </source>
</evidence>
<dbReference type="InterPro" id="IPR035979">
    <property type="entry name" value="RBD_domain_sf"/>
</dbReference>
<evidence type="ECO:0000256" key="3">
    <source>
        <dbReference type="ARBA" id="ARBA00023187"/>
    </source>
</evidence>